<sequence>MFFDIGGTELLVIAVVTILVIGPKDLPKLLRTVGHFISRGRRMASEFQGQFNAALREAEREADLQDARKAIDDVKALNPLTGLKAEIQKSLDPVREIGNSIRSGHVPPAPAATAVPAATGLTPDPEIRPVAPETVPSAPVFTPDPAAPAANAPAAPASHVPGLAEPAPMPLVPDPAAPPVPAEPIKTGPATAASPRASE</sequence>
<comment type="subunit">
    <text evidence="9">The Tat system comprises two distinct complexes: a TatABC complex, containing multiple copies of TatA, TatB and TatC subunits, and a separate TatA complex, containing only TatA subunits. Substrates initially bind to the TatABC complex, which probably triggers association of the separate TatA complex to form the active translocon.</text>
</comment>
<dbReference type="OrthoDB" id="7206969at2"/>
<name>A0A1E3GZ06_9HYPH</name>
<dbReference type="NCBIfam" id="TIGR01410">
    <property type="entry name" value="tatB"/>
    <property type="match status" value="1"/>
</dbReference>
<evidence type="ECO:0000256" key="4">
    <source>
        <dbReference type="ARBA" id="ARBA00022692"/>
    </source>
</evidence>
<dbReference type="HAMAP" id="MF_00237">
    <property type="entry name" value="TatB"/>
    <property type="match status" value="1"/>
</dbReference>
<dbReference type="RefSeq" id="WP_069307772.1">
    <property type="nucleotide sequence ID" value="NZ_MCRJ01000100.1"/>
</dbReference>
<evidence type="ECO:0000256" key="3">
    <source>
        <dbReference type="ARBA" id="ARBA00022475"/>
    </source>
</evidence>
<organism evidence="11 12">
    <name type="scientific">Methylobrevis pamukkalensis</name>
    <dbReference type="NCBI Taxonomy" id="1439726"/>
    <lineage>
        <taxon>Bacteria</taxon>
        <taxon>Pseudomonadati</taxon>
        <taxon>Pseudomonadota</taxon>
        <taxon>Alphaproteobacteria</taxon>
        <taxon>Hyphomicrobiales</taxon>
        <taxon>Pleomorphomonadaceae</taxon>
        <taxon>Methylobrevis</taxon>
    </lineage>
</organism>
<keyword evidence="6 9" id="KW-1133">Transmembrane helix</keyword>
<evidence type="ECO:0000256" key="5">
    <source>
        <dbReference type="ARBA" id="ARBA00022927"/>
    </source>
</evidence>
<evidence type="ECO:0000256" key="2">
    <source>
        <dbReference type="ARBA" id="ARBA00022448"/>
    </source>
</evidence>
<dbReference type="PANTHER" id="PTHR33162:SF1">
    <property type="entry name" value="SEC-INDEPENDENT PROTEIN TRANSLOCASE PROTEIN TATA, CHLOROPLASTIC"/>
    <property type="match status" value="1"/>
</dbReference>
<protein>
    <recommendedName>
        <fullName evidence="9">Sec-independent protein translocase protein TatB</fullName>
    </recommendedName>
</protein>
<comment type="subcellular location">
    <subcellularLocation>
        <location evidence="9">Cell membrane</location>
        <topology evidence="9">Single-pass membrane protein</topology>
    </subcellularLocation>
    <subcellularLocation>
        <location evidence="1">Membrane</location>
        <topology evidence="1">Single-pass membrane protein</topology>
    </subcellularLocation>
</comment>
<dbReference type="Gene3D" id="1.20.5.3310">
    <property type="match status" value="1"/>
</dbReference>
<evidence type="ECO:0000256" key="8">
    <source>
        <dbReference type="ARBA" id="ARBA00023136"/>
    </source>
</evidence>
<keyword evidence="4 9" id="KW-0812">Transmembrane</keyword>
<evidence type="ECO:0000256" key="7">
    <source>
        <dbReference type="ARBA" id="ARBA00023010"/>
    </source>
</evidence>
<comment type="function">
    <text evidence="9">Part of the twin-arginine translocation (Tat) system that transports large folded proteins containing a characteristic twin-arginine motif in their signal peptide across membranes. Together with TatC, TatB is part of a receptor directly interacting with Tat signal peptides. TatB may form an oligomeric binding site that transiently accommodates folded Tat precursor proteins before their translocation.</text>
</comment>
<reference evidence="11 12" key="1">
    <citation type="submission" date="2016-07" db="EMBL/GenBank/DDBJ databases">
        <title>Draft Genome Sequence of Methylobrevis pamukkalensis PK2.</title>
        <authorList>
            <person name="Vasilenko O.V."/>
            <person name="Doronina N.V."/>
            <person name="Shmareva M.N."/>
            <person name="Tarlachkov S.V."/>
            <person name="Mustakhimov I."/>
            <person name="Trotsenko Y.A."/>
        </authorList>
    </citation>
    <scope>NUCLEOTIDE SEQUENCE [LARGE SCALE GENOMIC DNA]</scope>
    <source>
        <strain evidence="11 12">PK2</strain>
    </source>
</reference>
<dbReference type="Proteomes" id="UP000094622">
    <property type="component" value="Unassembled WGS sequence"/>
</dbReference>
<dbReference type="PRINTS" id="PR01506">
    <property type="entry name" value="TATBPROTEIN"/>
</dbReference>
<keyword evidence="8 9" id="KW-0472">Membrane</keyword>
<keyword evidence="3 9" id="KW-1003">Cell membrane</keyword>
<gene>
    <name evidence="9 11" type="primary">tatB</name>
    <name evidence="11" type="ORF">A6302_03422</name>
</gene>
<evidence type="ECO:0000256" key="9">
    <source>
        <dbReference type="HAMAP-Rule" id="MF_00237"/>
    </source>
</evidence>
<evidence type="ECO:0000256" key="10">
    <source>
        <dbReference type="SAM" id="MobiDB-lite"/>
    </source>
</evidence>
<dbReference type="Pfam" id="PF02416">
    <property type="entry name" value="TatA_B_E"/>
    <property type="match status" value="1"/>
</dbReference>
<proteinExistence type="inferred from homology"/>
<feature type="region of interest" description="Disordered" evidence="10">
    <location>
        <begin position="98"/>
        <end position="199"/>
    </location>
</feature>
<dbReference type="PATRIC" id="fig|1439726.3.peg.3601"/>
<comment type="caution">
    <text evidence="11">The sequence shown here is derived from an EMBL/GenBank/DDBJ whole genome shotgun (WGS) entry which is preliminary data.</text>
</comment>
<dbReference type="GO" id="GO:0043953">
    <property type="term" value="P:protein transport by the Tat complex"/>
    <property type="evidence" value="ECO:0007669"/>
    <property type="project" value="UniProtKB-UniRule"/>
</dbReference>
<evidence type="ECO:0000313" key="12">
    <source>
        <dbReference type="Proteomes" id="UP000094622"/>
    </source>
</evidence>
<dbReference type="EMBL" id="MCRJ01000100">
    <property type="protein sequence ID" value="ODN69264.1"/>
    <property type="molecule type" value="Genomic_DNA"/>
</dbReference>
<keyword evidence="2 9" id="KW-0813">Transport</keyword>
<dbReference type="InterPro" id="IPR018448">
    <property type="entry name" value="TatB"/>
</dbReference>
<dbReference type="AlphaFoldDB" id="A0A1E3GZ06"/>
<keyword evidence="12" id="KW-1185">Reference proteome</keyword>
<dbReference type="GO" id="GO:0033281">
    <property type="term" value="C:TAT protein transport complex"/>
    <property type="evidence" value="ECO:0007669"/>
    <property type="project" value="UniProtKB-UniRule"/>
</dbReference>
<evidence type="ECO:0000256" key="1">
    <source>
        <dbReference type="ARBA" id="ARBA00004167"/>
    </source>
</evidence>
<feature type="compositionally biased region" description="Low complexity" evidence="10">
    <location>
        <begin position="143"/>
        <end position="157"/>
    </location>
</feature>
<accession>A0A1E3GZ06</accession>
<feature type="compositionally biased region" description="Pro residues" evidence="10">
    <location>
        <begin position="167"/>
        <end position="182"/>
    </location>
</feature>
<dbReference type="InterPro" id="IPR003369">
    <property type="entry name" value="TatA/B/E"/>
</dbReference>
<evidence type="ECO:0000313" key="11">
    <source>
        <dbReference type="EMBL" id="ODN69264.1"/>
    </source>
</evidence>
<keyword evidence="5 9" id="KW-0653">Protein transport</keyword>
<keyword evidence="7 9" id="KW-0811">Translocation</keyword>
<comment type="similarity">
    <text evidence="9">Belongs to the TatB family.</text>
</comment>
<evidence type="ECO:0000256" key="6">
    <source>
        <dbReference type="ARBA" id="ARBA00022989"/>
    </source>
</evidence>
<dbReference type="PANTHER" id="PTHR33162">
    <property type="entry name" value="SEC-INDEPENDENT PROTEIN TRANSLOCASE PROTEIN TATA, CHLOROPLASTIC"/>
    <property type="match status" value="1"/>
</dbReference>
<dbReference type="GO" id="GO:0008320">
    <property type="term" value="F:protein transmembrane transporter activity"/>
    <property type="evidence" value="ECO:0007669"/>
    <property type="project" value="UniProtKB-UniRule"/>
</dbReference>